<sequence>MLRIRVQDYHSSEALIPIHIGKIGEATAQLKLFCKGFHLCTLALQAANALQYLSLFYSGTSHYTGSRSEIVDLGADDTKVLQPCSRPFNNWQSQSVTPL</sequence>
<dbReference type="Proteomes" id="UP000822688">
    <property type="component" value="Chromosome 12"/>
</dbReference>
<keyword evidence="2" id="KW-1185">Reference proteome</keyword>
<protein>
    <submittedName>
        <fullName evidence="1">Uncharacterized protein</fullName>
    </submittedName>
</protein>
<evidence type="ECO:0000313" key="2">
    <source>
        <dbReference type="Proteomes" id="UP000822688"/>
    </source>
</evidence>
<dbReference type="AlphaFoldDB" id="A0A8T0G3E7"/>
<comment type="caution">
    <text evidence="1">The sequence shown here is derived from an EMBL/GenBank/DDBJ whole genome shotgun (WGS) entry which is preliminary data.</text>
</comment>
<proteinExistence type="predicted"/>
<dbReference type="EMBL" id="CM026433">
    <property type="protein sequence ID" value="KAG0553816.1"/>
    <property type="molecule type" value="Genomic_DNA"/>
</dbReference>
<name>A0A8T0G3E7_CERPU</name>
<gene>
    <name evidence="1" type="ORF">KC19_12G041500</name>
</gene>
<reference evidence="1" key="1">
    <citation type="submission" date="2020-06" db="EMBL/GenBank/DDBJ databases">
        <title>WGS assembly of Ceratodon purpureus strain R40.</title>
        <authorList>
            <person name="Carey S.B."/>
            <person name="Jenkins J."/>
            <person name="Shu S."/>
            <person name="Lovell J.T."/>
            <person name="Sreedasyam A."/>
            <person name="Maumus F."/>
            <person name="Tiley G.P."/>
            <person name="Fernandez-Pozo N."/>
            <person name="Barry K."/>
            <person name="Chen C."/>
            <person name="Wang M."/>
            <person name="Lipzen A."/>
            <person name="Daum C."/>
            <person name="Saski C.A."/>
            <person name="Payton A.C."/>
            <person name="Mcbreen J.C."/>
            <person name="Conrad R.E."/>
            <person name="Kollar L.M."/>
            <person name="Olsson S."/>
            <person name="Huttunen S."/>
            <person name="Landis J.B."/>
            <person name="Wickett N.J."/>
            <person name="Johnson M.G."/>
            <person name="Rensing S.A."/>
            <person name="Grimwood J."/>
            <person name="Schmutz J."/>
            <person name="Mcdaniel S.F."/>
        </authorList>
    </citation>
    <scope>NUCLEOTIDE SEQUENCE</scope>
    <source>
        <strain evidence="1">R40</strain>
    </source>
</reference>
<organism evidence="1 2">
    <name type="scientific">Ceratodon purpureus</name>
    <name type="common">Fire moss</name>
    <name type="synonym">Dicranum purpureum</name>
    <dbReference type="NCBI Taxonomy" id="3225"/>
    <lineage>
        <taxon>Eukaryota</taxon>
        <taxon>Viridiplantae</taxon>
        <taxon>Streptophyta</taxon>
        <taxon>Embryophyta</taxon>
        <taxon>Bryophyta</taxon>
        <taxon>Bryophytina</taxon>
        <taxon>Bryopsida</taxon>
        <taxon>Dicranidae</taxon>
        <taxon>Pseudoditrichales</taxon>
        <taxon>Ditrichaceae</taxon>
        <taxon>Ceratodon</taxon>
    </lineage>
</organism>
<accession>A0A8T0G3E7</accession>
<evidence type="ECO:0000313" key="1">
    <source>
        <dbReference type="EMBL" id="KAG0553816.1"/>
    </source>
</evidence>